<dbReference type="EMBL" id="AMZH03023185">
    <property type="protein sequence ID" value="RRT36739.1"/>
    <property type="molecule type" value="Genomic_DNA"/>
</dbReference>
<dbReference type="Proteomes" id="UP000287651">
    <property type="component" value="Unassembled WGS sequence"/>
</dbReference>
<proteinExistence type="predicted"/>
<reference evidence="1 2" key="1">
    <citation type="journal article" date="2014" name="Agronomy (Basel)">
        <title>A Draft Genome Sequence for Ensete ventricosum, the Drought-Tolerant Tree Against Hunger.</title>
        <authorList>
            <person name="Harrison J."/>
            <person name="Moore K.A."/>
            <person name="Paszkiewicz K."/>
            <person name="Jones T."/>
            <person name="Grant M."/>
            <person name="Ambacheew D."/>
            <person name="Muzemil S."/>
            <person name="Studholme D.J."/>
        </authorList>
    </citation>
    <scope>NUCLEOTIDE SEQUENCE [LARGE SCALE GENOMIC DNA]</scope>
</reference>
<evidence type="ECO:0000313" key="2">
    <source>
        <dbReference type="Proteomes" id="UP000287651"/>
    </source>
</evidence>
<evidence type="ECO:0000313" key="1">
    <source>
        <dbReference type="EMBL" id="RRT36739.1"/>
    </source>
</evidence>
<protein>
    <submittedName>
        <fullName evidence="1">Uncharacterized protein</fullName>
    </submittedName>
</protein>
<accession>A0A426XB72</accession>
<organism evidence="1 2">
    <name type="scientific">Ensete ventricosum</name>
    <name type="common">Abyssinian banana</name>
    <name type="synonym">Musa ensete</name>
    <dbReference type="NCBI Taxonomy" id="4639"/>
    <lineage>
        <taxon>Eukaryota</taxon>
        <taxon>Viridiplantae</taxon>
        <taxon>Streptophyta</taxon>
        <taxon>Embryophyta</taxon>
        <taxon>Tracheophyta</taxon>
        <taxon>Spermatophyta</taxon>
        <taxon>Magnoliopsida</taxon>
        <taxon>Liliopsida</taxon>
        <taxon>Zingiberales</taxon>
        <taxon>Musaceae</taxon>
        <taxon>Ensete</taxon>
    </lineage>
</organism>
<name>A0A426XB72_ENSVE</name>
<dbReference type="AlphaFoldDB" id="A0A426XB72"/>
<sequence>MRCRDTLIPCSHALDVEAYIEQTKGRRSSNSSSGCVGCRRGLQRFQHRDRSIGFNNCTSCHVGLVRRRKHSVGRRLRTKRRTPSPPTSWLPDCYLVLVRDRRSTSLPISLGTGPLNLLCAKNDVSKHASMRKRGGKTTLEVVVVVVGLKDLEIDKRVAHIGRE</sequence>
<gene>
    <name evidence="1" type="ORF">B296_00041691</name>
</gene>
<comment type="caution">
    <text evidence="1">The sequence shown here is derived from an EMBL/GenBank/DDBJ whole genome shotgun (WGS) entry which is preliminary data.</text>
</comment>